<gene>
    <name evidence="2" type="ORF">Sfulv_61790</name>
</gene>
<evidence type="ECO:0000313" key="3">
    <source>
        <dbReference type="Proteomes" id="UP000498980"/>
    </source>
</evidence>
<organism evidence="2 3">
    <name type="scientific">Streptomyces fulvorobeus</name>
    <dbReference type="NCBI Taxonomy" id="284028"/>
    <lineage>
        <taxon>Bacteria</taxon>
        <taxon>Bacillati</taxon>
        <taxon>Actinomycetota</taxon>
        <taxon>Actinomycetes</taxon>
        <taxon>Kitasatosporales</taxon>
        <taxon>Streptomycetaceae</taxon>
        <taxon>Streptomyces</taxon>
    </lineage>
</organism>
<evidence type="ECO:0000313" key="2">
    <source>
        <dbReference type="EMBL" id="GFN01369.1"/>
    </source>
</evidence>
<feature type="region of interest" description="Disordered" evidence="1">
    <location>
        <begin position="1"/>
        <end position="32"/>
    </location>
</feature>
<accession>A0A7J0CG28</accession>
<feature type="region of interest" description="Disordered" evidence="1">
    <location>
        <begin position="86"/>
        <end position="106"/>
    </location>
</feature>
<comment type="caution">
    <text evidence="2">The sequence shown here is derived from an EMBL/GenBank/DDBJ whole genome shotgun (WGS) entry which is preliminary data.</text>
</comment>
<dbReference type="Proteomes" id="UP000498980">
    <property type="component" value="Unassembled WGS sequence"/>
</dbReference>
<dbReference type="EMBL" id="BLWC01000001">
    <property type="protein sequence ID" value="GFN01369.1"/>
    <property type="molecule type" value="Genomic_DNA"/>
</dbReference>
<keyword evidence="3" id="KW-1185">Reference proteome</keyword>
<reference evidence="2 3" key="1">
    <citation type="submission" date="2020-05" db="EMBL/GenBank/DDBJ databases">
        <title>Whole genome shotgun sequence of Streptomyces fulvorobeus NBRC 15897.</title>
        <authorList>
            <person name="Komaki H."/>
            <person name="Tamura T."/>
        </authorList>
    </citation>
    <scope>NUCLEOTIDE SEQUENCE [LARGE SCALE GENOMIC DNA]</scope>
    <source>
        <strain evidence="2 3">NBRC 15897</strain>
    </source>
</reference>
<protein>
    <submittedName>
        <fullName evidence="2">Uncharacterized protein</fullName>
    </submittedName>
</protein>
<sequence>MGRRSVRVDDHAREPRKDSAADLKKIRNPAEAGPSAELLAMSYLSGTPSAVEAVDRDLKELNASGVPAADRLLASWLKKLEHERAKQCSAGWKHKEPGEGTDSPPV</sequence>
<evidence type="ECO:0000256" key="1">
    <source>
        <dbReference type="SAM" id="MobiDB-lite"/>
    </source>
</evidence>
<name>A0A7J0CG28_9ACTN</name>
<proteinExistence type="predicted"/>
<feature type="compositionally biased region" description="Basic and acidic residues" evidence="1">
    <location>
        <begin position="1"/>
        <end position="25"/>
    </location>
</feature>
<dbReference type="AlphaFoldDB" id="A0A7J0CG28"/>